<organism evidence="1 2">
    <name type="scientific">Rhodopirellula baltica WH47</name>
    <dbReference type="NCBI Taxonomy" id="991778"/>
    <lineage>
        <taxon>Bacteria</taxon>
        <taxon>Pseudomonadati</taxon>
        <taxon>Planctomycetota</taxon>
        <taxon>Planctomycetia</taxon>
        <taxon>Pirellulales</taxon>
        <taxon>Pirellulaceae</taxon>
        <taxon>Rhodopirellula</taxon>
    </lineage>
</organism>
<evidence type="ECO:0000313" key="1">
    <source>
        <dbReference type="EMBL" id="EGF28613.1"/>
    </source>
</evidence>
<dbReference type="EMBL" id="AFAR01000075">
    <property type="protein sequence ID" value="EGF28613.1"/>
    <property type="molecule type" value="Genomic_DNA"/>
</dbReference>
<dbReference type="Proteomes" id="UP000006222">
    <property type="component" value="Unassembled WGS sequence"/>
</dbReference>
<sequence>MAPESLRFRIALCGIKGVVPLVELTDRISDASNSNWTYRLR</sequence>
<protein>
    <submittedName>
        <fullName evidence="1">Uncharacterized protein</fullName>
    </submittedName>
</protein>
<name>F2ANU5_RHOBT</name>
<evidence type="ECO:0000313" key="2">
    <source>
        <dbReference type="Proteomes" id="UP000006222"/>
    </source>
</evidence>
<reference evidence="1 2" key="1">
    <citation type="journal article" date="2013" name="Mar. Genomics">
        <title>Expression of sulfatases in Rhodopirellula baltica and the diversity of sulfatases in the genus Rhodopirellula.</title>
        <authorList>
            <person name="Wegner C.E."/>
            <person name="Richter-Heitmann T."/>
            <person name="Klindworth A."/>
            <person name="Klockow C."/>
            <person name="Richter M."/>
            <person name="Achstetter T."/>
            <person name="Glockner F.O."/>
            <person name="Harder J."/>
        </authorList>
    </citation>
    <scope>NUCLEOTIDE SEQUENCE [LARGE SCALE GENOMIC DNA]</scope>
    <source>
        <strain evidence="1 2">WH47</strain>
    </source>
</reference>
<gene>
    <name evidence="1" type="ORF">RBWH47_01060</name>
</gene>
<dbReference type="AlphaFoldDB" id="F2ANU5"/>
<dbReference type="PATRIC" id="fig|991778.3.peg.1438"/>
<proteinExistence type="predicted"/>
<accession>F2ANU5</accession>
<comment type="caution">
    <text evidence="1">The sequence shown here is derived from an EMBL/GenBank/DDBJ whole genome shotgun (WGS) entry which is preliminary data.</text>
</comment>